<keyword evidence="3" id="KW-1185">Reference proteome</keyword>
<proteinExistence type="predicted"/>
<protein>
    <submittedName>
        <fullName evidence="2">Predicted oxidoreductase</fullName>
    </submittedName>
</protein>
<evidence type="ECO:0000313" key="2">
    <source>
        <dbReference type="EMBL" id="SFF02604.1"/>
    </source>
</evidence>
<dbReference type="EMBL" id="FONV01000005">
    <property type="protein sequence ID" value="SFF02604.1"/>
    <property type="molecule type" value="Genomic_DNA"/>
</dbReference>
<reference evidence="2 3" key="1">
    <citation type="submission" date="2016-10" db="EMBL/GenBank/DDBJ databases">
        <authorList>
            <person name="de Groot N.N."/>
        </authorList>
    </citation>
    <scope>NUCLEOTIDE SEQUENCE [LARGE SCALE GENOMIC DNA]</scope>
    <source>
        <strain evidence="2 3">DSM 43019</strain>
    </source>
</reference>
<dbReference type="InterPro" id="IPR053135">
    <property type="entry name" value="AKR2_Oxidoreductase"/>
</dbReference>
<dbReference type="InterPro" id="IPR036812">
    <property type="entry name" value="NAD(P)_OxRdtase_dom_sf"/>
</dbReference>
<gene>
    <name evidence="2" type="ORF">SAMN05421541_105266</name>
</gene>
<name>A0A1I2FAV2_9ACTN</name>
<dbReference type="AlphaFoldDB" id="A0A1I2FAV2"/>
<dbReference type="InterPro" id="IPR023210">
    <property type="entry name" value="NADP_OxRdtase_dom"/>
</dbReference>
<dbReference type="STRING" id="35752.SAMN05421541_105266"/>
<dbReference type="Gene3D" id="3.20.20.100">
    <property type="entry name" value="NADP-dependent oxidoreductase domain"/>
    <property type="match status" value="1"/>
</dbReference>
<sequence>MLDLAPSYGTGFESEVAVADALRGHPSDVMITSKVQLPDDDGRDYAARIRRSLQASLTRLERDHLDVLVLHTQFRRPGTVLSGTVDPAGYRDEIVPVFEDLRDEGLIRAWGITAVGDPGPLLDAFAAAPRPDTAQIVVNALDQSGDLWIHGDTARPDNAGLVRAAADAGIAVTAIRVVAAGSLTDALDRDVPADHPAAVDFTRAAPFRDLAASFGESPASLAHRYALSVPGVATVILGVKNRTELAECLAAEARGPLTADEIKAIDALTA</sequence>
<dbReference type="SUPFAM" id="SSF51430">
    <property type="entry name" value="NAD(P)-linked oxidoreductase"/>
    <property type="match status" value="1"/>
</dbReference>
<dbReference type="Pfam" id="PF00248">
    <property type="entry name" value="Aldo_ket_red"/>
    <property type="match status" value="1"/>
</dbReference>
<evidence type="ECO:0000259" key="1">
    <source>
        <dbReference type="Pfam" id="PF00248"/>
    </source>
</evidence>
<dbReference type="PANTHER" id="PTHR43312:SF1">
    <property type="entry name" value="NADP-DEPENDENT OXIDOREDUCTASE DOMAIN-CONTAINING PROTEIN"/>
    <property type="match status" value="1"/>
</dbReference>
<evidence type="ECO:0000313" key="3">
    <source>
        <dbReference type="Proteomes" id="UP000199645"/>
    </source>
</evidence>
<feature type="domain" description="NADP-dependent oxidoreductase" evidence="1">
    <location>
        <begin position="1"/>
        <end position="268"/>
    </location>
</feature>
<accession>A0A1I2FAV2</accession>
<dbReference type="Proteomes" id="UP000199645">
    <property type="component" value="Unassembled WGS sequence"/>
</dbReference>
<organism evidence="2 3">
    <name type="scientific">Actinoplanes philippinensis</name>
    <dbReference type="NCBI Taxonomy" id="35752"/>
    <lineage>
        <taxon>Bacteria</taxon>
        <taxon>Bacillati</taxon>
        <taxon>Actinomycetota</taxon>
        <taxon>Actinomycetes</taxon>
        <taxon>Micromonosporales</taxon>
        <taxon>Micromonosporaceae</taxon>
        <taxon>Actinoplanes</taxon>
    </lineage>
</organism>
<dbReference type="PANTHER" id="PTHR43312">
    <property type="entry name" value="D-THREO-ALDOSE 1-DEHYDROGENASE"/>
    <property type="match status" value="1"/>
</dbReference>